<comment type="subcellular location">
    <subcellularLocation>
        <location evidence="1">Membrane</location>
    </subcellularLocation>
</comment>
<protein>
    <submittedName>
        <fullName evidence="5">CDP-alcohol phosphatidyltransferase family protein</fullName>
    </submittedName>
</protein>
<keyword evidence="4" id="KW-0812">Transmembrane</keyword>
<dbReference type="EMBL" id="CP076456">
    <property type="protein sequence ID" value="QWQ37149.1"/>
    <property type="molecule type" value="Genomic_DNA"/>
</dbReference>
<keyword evidence="2 4" id="KW-0472">Membrane</keyword>
<feature type="transmembrane region" description="Helical" evidence="4">
    <location>
        <begin position="72"/>
        <end position="98"/>
    </location>
</feature>
<dbReference type="GO" id="GO:0016020">
    <property type="term" value="C:membrane"/>
    <property type="evidence" value="ECO:0007669"/>
    <property type="project" value="UniProtKB-SubCell"/>
</dbReference>
<accession>A0A975XLN4</accession>
<dbReference type="PANTHER" id="PTHR10414:SF37">
    <property type="entry name" value="BB IN A BOXCAR, ISOFORM C"/>
    <property type="match status" value="1"/>
</dbReference>
<dbReference type="Gene3D" id="1.20.120.1760">
    <property type="match status" value="1"/>
</dbReference>
<dbReference type="InterPro" id="IPR043130">
    <property type="entry name" value="CDP-OH_PTrfase_TM_dom"/>
</dbReference>
<dbReference type="GO" id="GO:0008654">
    <property type="term" value="P:phospholipid biosynthetic process"/>
    <property type="evidence" value="ECO:0007669"/>
    <property type="project" value="InterPro"/>
</dbReference>
<evidence type="ECO:0000313" key="6">
    <source>
        <dbReference type="Proteomes" id="UP000680588"/>
    </source>
</evidence>
<evidence type="ECO:0000256" key="1">
    <source>
        <dbReference type="ARBA" id="ARBA00004370"/>
    </source>
</evidence>
<keyword evidence="6" id="KW-1185">Reference proteome</keyword>
<evidence type="ECO:0000256" key="3">
    <source>
        <dbReference type="SAM" id="MobiDB-lite"/>
    </source>
</evidence>
<feature type="region of interest" description="Disordered" evidence="3">
    <location>
        <begin position="177"/>
        <end position="202"/>
    </location>
</feature>
<dbReference type="KEGG" id="asun:KG104_05110"/>
<name>A0A975XLN4_9MICC</name>
<dbReference type="Pfam" id="PF01066">
    <property type="entry name" value="CDP-OH_P_transf"/>
    <property type="match status" value="1"/>
</dbReference>
<dbReference type="PANTHER" id="PTHR10414">
    <property type="entry name" value="ETHANOLAMINEPHOSPHOTRANSFERASE"/>
    <property type="match status" value="1"/>
</dbReference>
<feature type="transmembrane region" description="Helical" evidence="4">
    <location>
        <begin position="237"/>
        <end position="256"/>
    </location>
</feature>
<keyword evidence="4" id="KW-1133">Transmembrane helix</keyword>
<feature type="transmembrane region" description="Helical" evidence="4">
    <location>
        <begin position="213"/>
        <end position="231"/>
    </location>
</feature>
<dbReference type="RefSeq" id="WP_207347458.1">
    <property type="nucleotide sequence ID" value="NZ_CP076456.1"/>
</dbReference>
<dbReference type="InterPro" id="IPR014472">
    <property type="entry name" value="CHOPT"/>
</dbReference>
<sequence>MSRTLPQPSSRATFQESFNQLKQAQKTRKGVPLYLLYVNRPAGRAVAAALRNTRLTPNHVTMTGAVFTYGALLWLAFAAQPNLVSALVGLLLALGYVLDSADGQLSRLQGSSSAFGEWLDHALDNGRITVMHVAVFCYLSRTTDYDPVLLAAGCGIFLLASSTIFFGGALVDQLRRNVRPDPSGTPTPTLTTTASGDSEAADRANNRRMLRRSVVTLPVDYGVTCLSFLLLPWPGLFLTAYAVLAVAHVLMCLAFLPKWRSELLALG</sequence>
<evidence type="ECO:0000256" key="2">
    <source>
        <dbReference type="ARBA" id="ARBA00023136"/>
    </source>
</evidence>
<dbReference type="AlphaFoldDB" id="A0A975XLN4"/>
<dbReference type="GO" id="GO:0016780">
    <property type="term" value="F:phosphotransferase activity, for other substituted phosphate groups"/>
    <property type="evidence" value="ECO:0007669"/>
    <property type="project" value="InterPro"/>
</dbReference>
<reference evidence="5" key="1">
    <citation type="submission" date="2021-06" db="EMBL/GenBank/DDBJ databases">
        <title>Novel species in genus Arthrobacter.</title>
        <authorList>
            <person name="Zhang G."/>
        </authorList>
    </citation>
    <scope>NUCLEOTIDE SEQUENCE</scope>
    <source>
        <strain evidence="5">Zg-ZUI122</strain>
    </source>
</reference>
<evidence type="ECO:0000256" key="4">
    <source>
        <dbReference type="SAM" id="Phobius"/>
    </source>
</evidence>
<feature type="transmembrane region" description="Helical" evidence="4">
    <location>
        <begin position="148"/>
        <end position="171"/>
    </location>
</feature>
<proteinExistence type="predicted"/>
<evidence type="ECO:0000313" key="5">
    <source>
        <dbReference type="EMBL" id="QWQ37149.1"/>
    </source>
</evidence>
<dbReference type="InterPro" id="IPR000462">
    <property type="entry name" value="CDP-OH_P_trans"/>
</dbReference>
<gene>
    <name evidence="5" type="ORF">KG104_05110</name>
</gene>
<organism evidence="5 6">
    <name type="scientific">Arthrobacter sunyaminii</name>
    <dbReference type="NCBI Taxonomy" id="2816859"/>
    <lineage>
        <taxon>Bacteria</taxon>
        <taxon>Bacillati</taxon>
        <taxon>Actinomycetota</taxon>
        <taxon>Actinomycetes</taxon>
        <taxon>Micrococcales</taxon>
        <taxon>Micrococcaceae</taxon>
        <taxon>Arthrobacter</taxon>
    </lineage>
</organism>
<dbReference type="Proteomes" id="UP000680588">
    <property type="component" value="Chromosome"/>
</dbReference>